<feature type="domain" description="Ubiquitin-like protease family profile" evidence="7">
    <location>
        <begin position="315"/>
        <end position="487"/>
    </location>
</feature>
<evidence type="ECO:0000256" key="6">
    <source>
        <dbReference type="SAM" id="MobiDB-lite"/>
    </source>
</evidence>
<dbReference type="PANTHER" id="PTHR12606:SF158">
    <property type="entry name" value="ULP1 PROTEASE FAMILY, C-TERMINAL CATALYTIC DOMAIN-CONTAINING PROTEIN-RELATED"/>
    <property type="match status" value="1"/>
</dbReference>
<dbReference type="SUPFAM" id="SSF54001">
    <property type="entry name" value="Cysteine proteinases"/>
    <property type="match status" value="1"/>
</dbReference>
<dbReference type="STRING" id="59895.A0A103XJ68"/>
<keyword evidence="3" id="KW-0833">Ubl conjugation pathway</keyword>
<comment type="caution">
    <text evidence="8">The sequence shown here is derived from an EMBL/GenBank/DDBJ whole genome shotgun (WGS) entry which is preliminary data.</text>
</comment>
<gene>
    <name evidence="8" type="ORF">Ccrd_006346</name>
</gene>
<dbReference type="Proteomes" id="UP000243975">
    <property type="component" value="Unassembled WGS sequence"/>
</dbReference>
<evidence type="ECO:0000256" key="1">
    <source>
        <dbReference type="ARBA" id="ARBA00005234"/>
    </source>
</evidence>
<feature type="compositionally biased region" description="Low complexity" evidence="6">
    <location>
        <begin position="36"/>
        <end position="52"/>
    </location>
</feature>
<dbReference type="Pfam" id="PF02902">
    <property type="entry name" value="Peptidase_C48"/>
    <property type="match status" value="1"/>
</dbReference>
<evidence type="ECO:0000313" key="8">
    <source>
        <dbReference type="EMBL" id="KVH91628.1"/>
    </source>
</evidence>
<accession>A0A103XJ68</accession>
<proteinExistence type="inferred from homology"/>
<dbReference type="GO" id="GO:0016929">
    <property type="term" value="F:deSUMOylase activity"/>
    <property type="evidence" value="ECO:0007669"/>
    <property type="project" value="TreeGrafter"/>
</dbReference>
<dbReference type="GO" id="GO:0006508">
    <property type="term" value="P:proteolysis"/>
    <property type="evidence" value="ECO:0007669"/>
    <property type="project" value="UniProtKB-KW"/>
</dbReference>
<dbReference type="Gene3D" id="3.40.395.10">
    <property type="entry name" value="Adenoviral Proteinase, Chain A"/>
    <property type="match status" value="1"/>
</dbReference>
<sequence length="517" mass="59070">MGALTSNRNKRAAEFQPSPPSGSGYNLLYVAKKLKPSPSSSSCKAPTPTKTSRSSVSRLSLYPQQVTPIAREIHAPCRVVSGFNGNLKRGNNSPSIINRQNSDFPGDGMDKDLFSKYTLAKESAIGSCRHVVFEEEMDVVEVIDVDNQGTVKDDKAASGSSSIEEVEMVEDEKEDIHRSGEAQEIAAKYRELDQKAPSTSSEVVSELTNGKMLELLSLNRESKVFDVDRGLPVHKKLHQESAEKRDPRLRRLSFSIELYETKRALLMQSHPAKKKEDVTEAPFMPLTEDEEEMVDNALSNSYRRKILVTHEKSNITITGEVLQCLRPRAWLNDEVINVYLELLKERENREPKKFLKCHFFNTFFYKKLASGRTGYDYKSVRRWTTQKKLGYGLLECDKIFVPIHKEIHWCLAVINKKEGKFQYLDSLRGADKKVLRVLAKYVTDEVKDKTGKDIDVTSWDQEFVTDLPNQENGFDCGMFMIKYADFYSRDIGLCFNQEHMPYFRLRTAKEILRLKAD</sequence>
<dbReference type="InterPro" id="IPR003653">
    <property type="entry name" value="Peptidase_C48_C"/>
</dbReference>
<evidence type="ECO:0000259" key="7">
    <source>
        <dbReference type="PROSITE" id="PS50600"/>
    </source>
</evidence>
<evidence type="ECO:0000256" key="3">
    <source>
        <dbReference type="ARBA" id="ARBA00022786"/>
    </source>
</evidence>
<dbReference type="PROSITE" id="PS50600">
    <property type="entry name" value="ULP_PROTEASE"/>
    <property type="match status" value="1"/>
</dbReference>
<evidence type="ECO:0000256" key="4">
    <source>
        <dbReference type="ARBA" id="ARBA00022801"/>
    </source>
</evidence>
<dbReference type="GO" id="GO:0005634">
    <property type="term" value="C:nucleus"/>
    <property type="evidence" value="ECO:0007669"/>
    <property type="project" value="TreeGrafter"/>
</dbReference>
<dbReference type="OrthoDB" id="1939479at2759"/>
<dbReference type="AlphaFoldDB" id="A0A103XJ68"/>
<evidence type="ECO:0000256" key="5">
    <source>
        <dbReference type="ARBA" id="ARBA00022807"/>
    </source>
</evidence>
<comment type="similarity">
    <text evidence="1">Belongs to the peptidase C48 family.</text>
</comment>
<keyword evidence="4" id="KW-0378">Hydrolase</keyword>
<keyword evidence="5" id="KW-0788">Thiol protease</keyword>
<keyword evidence="2" id="KW-0645">Protease</keyword>
<name>A0A103XJ68_CYNCS</name>
<dbReference type="Gramene" id="KVH91628">
    <property type="protein sequence ID" value="KVH91628"/>
    <property type="gene ID" value="Ccrd_006346"/>
</dbReference>
<protein>
    <submittedName>
        <fullName evidence="8">Peptidase C48, SUMO/Sentrin/Ubl1</fullName>
    </submittedName>
</protein>
<evidence type="ECO:0000313" key="9">
    <source>
        <dbReference type="Proteomes" id="UP000243975"/>
    </source>
</evidence>
<evidence type="ECO:0000256" key="2">
    <source>
        <dbReference type="ARBA" id="ARBA00022670"/>
    </source>
</evidence>
<keyword evidence="9" id="KW-1185">Reference proteome</keyword>
<dbReference type="OMA" id="ANRWTIL"/>
<feature type="region of interest" description="Disordered" evidence="6">
    <location>
        <begin position="1"/>
        <end position="23"/>
    </location>
</feature>
<feature type="region of interest" description="Disordered" evidence="6">
    <location>
        <begin position="35"/>
        <end position="59"/>
    </location>
</feature>
<organism evidence="8 9">
    <name type="scientific">Cynara cardunculus var. scolymus</name>
    <name type="common">Globe artichoke</name>
    <name type="synonym">Cynara scolymus</name>
    <dbReference type="NCBI Taxonomy" id="59895"/>
    <lineage>
        <taxon>Eukaryota</taxon>
        <taxon>Viridiplantae</taxon>
        <taxon>Streptophyta</taxon>
        <taxon>Embryophyta</taxon>
        <taxon>Tracheophyta</taxon>
        <taxon>Spermatophyta</taxon>
        <taxon>Magnoliopsida</taxon>
        <taxon>eudicotyledons</taxon>
        <taxon>Gunneridae</taxon>
        <taxon>Pentapetalae</taxon>
        <taxon>asterids</taxon>
        <taxon>campanulids</taxon>
        <taxon>Asterales</taxon>
        <taxon>Asteraceae</taxon>
        <taxon>Carduoideae</taxon>
        <taxon>Cardueae</taxon>
        <taxon>Carduinae</taxon>
        <taxon>Cynara</taxon>
    </lineage>
</organism>
<reference evidence="8 9" key="1">
    <citation type="journal article" date="2016" name="Sci. Rep.">
        <title>The genome sequence of the outbreeding globe artichoke constructed de novo incorporating a phase-aware low-pass sequencing strategy of F1 progeny.</title>
        <authorList>
            <person name="Scaglione D."/>
            <person name="Reyes-Chin-Wo S."/>
            <person name="Acquadro A."/>
            <person name="Froenicke L."/>
            <person name="Portis E."/>
            <person name="Beitel C."/>
            <person name="Tirone M."/>
            <person name="Mauro R."/>
            <person name="Lo Monaco A."/>
            <person name="Mauromicale G."/>
            <person name="Faccioli P."/>
            <person name="Cattivelli L."/>
            <person name="Rieseberg L."/>
            <person name="Michelmore R."/>
            <person name="Lanteri S."/>
        </authorList>
    </citation>
    <scope>NUCLEOTIDE SEQUENCE [LARGE SCALE GENOMIC DNA]</scope>
    <source>
        <strain evidence="8">2C</strain>
    </source>
</reference>
<dbReference type="PANTHER" id="PTHR12606">
    <property type="entry name" value="SENTRIN/SUMO-SPECIFIC PROTEASE"/>
    <property type="match status" value="1"/>
</dbReference>
<dbReference type="FunFam" id="3.40.395.10:FF:000005">
    <property type="entry name" value="Ubiquitin-like-specific protease ESD4"/>
    <property type="match status" value="1"/>
</dbReference>
<dbReference type="EMBL" id="LEKV01004915">
    <property type="protein sequence ID" value="KVH91628.1"/>
    <property type="molecule type" value="Genomic_DNA"/>
</dbReference>
<dbReference type="GO" id="GO:0016926">
    <property type="term" value="P:protein desumoylation"/>
    <property type="evidence" value="ECO:0007669"/>
    <property type="project" value="UniProtKB-ARBA"/>
</dbReference>
<dbReference type="InterPro" id="IPR038765">
    <property type="entry name" value="Papain-like_cys_pep_sf"/>
</dbReference>